<reference evidence="2" key="1">
    <citation type="journal article" date="2015" name="Nature">
        <title>Complex archaea that bridge the gap between prokaryotes and eukaryotes.</title>
        <authorList>
            <person name="Spang A."/>
            <person name="Saw J.H."/>
            <person name="Jorgensen S.L."/>
            <person name="Zaremba-Niedzwiedzka K."/>
            <person name="Martijn J."/>
            <person name="Lind A.E."/>
            <person name="van Eijk R."/>
            <person name="Schleper C."/>
            <person name="Guy L."/>
            <person name="Ettema T.J."/>
        </authorList>
    </citation>
    <scope>NUCLEOTIDE SEQUENCE</scope>
</reference>
<name>A0A0F9C1D1_9ZZZZ</name>
<proteinExistence type="predicted"/>
<comment type="caution">
    <text evidence="2">The sequence shown here is derived from an EMBL/GenBank/DDBJ whole genome shotgun (WGS) entry which is preliminary data.</text>
</comment>
<sequence length="168" mass="18655">GLRRSAKMGRPKGAKTEKARPQAPTQLAPGRPPGKLVPAPLSDAAMDEANKRARRAVGLPENRPAPAEPSKMNSWTEAQDRTLRKGWKRRGTNYALAKRVGKTAPQVVQRAKELKLGERARPDHHRACVKCGERFQPKDWTTDWYCEKHRQQAKARGGDFATPAGFAT</sequence>
<feature type="region of interest" description="Disordered" evidence="1">
    <location>
        <begin position="1"/>
        <end position="89"/>
    </location>
</feature>
<evidence type="ECO:0000313" key="2">
    <source>
        <dbReference type="EMBL" id="KKK90456.1"/>
    </source>
</evidence>
<protein>
    <submittedName>
        <fullName evidence="2">Uncharacterized protein</fullName>
    </submittedName>
</protein>
<dbReference type="AlphaFoldDB" id="A0A0F9C1D1"/>
<dbReference type="EMBL" id="LAZR01049095">
    <property type="protein sequence ID" value="KKK90456.1"/>
    <property type="molecule type" value="Genomic_DNA"/>
</dbReference>
<evidence type="ECO:0000256" key="1">
    <source>
        <dbReference type="SAM" id="MobiDB-lite"/>
    </source>
</evidence>
<feature type="compositionally biased region" description="Basic residues" evidence="1">
    <location>
        <begin position="1"/>
        <end position="13"/>
    </location>
</feature>
<gene>
    <name evidence="2" type="ORF">LCGC14_2722800</name>
</gene>
<feature type="non-terminal residue" evidence="2">
    <location>
        <position position="1"/>
    </location>
</feature>
<organism evidence="2">
    <name type="scientific">marine sediment metagenome</name>
    <dbReference type="NCBI Taxonomy" id="412755"/>
    <lineage>
        <taxon>unclassified sequences</taxon>
        <taxon>metagenomes</taxon>
        <taxon>ecological metagenomes</taxon>
    </lineage>
</organism>
<accession>A0A0F9C1D1</accession>